<dbReference type="Pfam" id="PF03956">
    <property type="entry name" value="Lys_export"/>
    <property type="match status" value="1"/>
</dbReference>
<evidence type="ECO:0000256" key="1">
    <source>
        <dbReference type="SAM" id="Phobius"/>
    </source>
</evidence>
<feature type="transmembrane region" description="Helical" evidence="1">
    <location>
        <begin position="120"/>
        <end position="142"/>
    </location>
</feature>
<keyword evidence="1" id="KW-0472">Membrane</keyword>
<keyword evidence="1" id="KW-0812">Transmembrane</keyword>
<organism evidence="2 3">
    <name type="scientific">Candidatus Fervidibacter sacchari</name>
    <dbReference type="NCBI Taxonomy" id="1448929"/>
    <lineage>
        <taxon>Bacteria</taxon>
        <taxon>Candidatus Fervidibacterota</taxon>
        <taxon>Candidatus Fervidibacter</taxon>
    </lineage>
</organism>
<dbReference type="Proteomes" id="UP001204798">
    <property type="component" value="Unassembled WGS sequence"/>
</dbReference>
<dbReference type="PANTHER" id="PTHR35804">
    <property type="entry name" value="LYSINE EXPORTER LYSO"/>
    <property type="match status" value="1"/>
</dbReference>
<dbReference type="PANTHER" id="PTHR35804:SF1">
    <property type="entry name" value="LYSINE EXPORTER LYSO"/>
    <property type="match status" value="1"/>
</dbReference>
<accession>A0ABT2EJK0</accession>
<reference evidence="2 3" key="1">
    <citation type="submission" date="2022-08" db="EMBL/GenBank/DDBJ databases">
        <title>Bacterial and archaeal communities from various locations to study Microbial Dark Matter (Phase II).</title>
        <authorList>
            <person name="Stepanauskas R."/>
        </authorList>
    </citation>
    <scope>NUCLEOTIDE SEQUENCE [LARGE SCALE GENOMIC DNA]</scope>
    <source>
        <strain evidence="2 3">PD1</strain>
    </source>
</reference>
<feature type="transmembrane region" description="Helical" evidence="1">
    <location>
        <begin position="174"/>
        <end position="200"/>
    </location>
</feature>
<comment type="caution">
    <text evidence="2">The sequence shown here is derived from an EMBL/GenBank/DDBJ whole genome shotgun (WGS) entry which is preliminary data.</text>
</comment>
<proteinExistence type="predicted"/>
<dbReference type="EMBL" id="JANUCP010000001">
    <property type="protein sequence ID" value="MCS3918123.1"/>
    <property type="molecule type" value="Genomic_DNA"/>
</dbReference>
<sequence>MAGALALLSFTVGVLLVQLKFLPKIVLNSADVIGFAALCWMVFAVGVTIGSQKDVWHKALQEGWRLLLLPIGTLLLSALTAGLVGKFLGMPITVGAAIGSACGWYSLSGVAVAKVWGAEIGLVAFAVNFLRELLAFCLIPLLAKFSRLAAIALCGATAADTTLPVIAKSTDPKGALVGLISGGLITALVPLVIALLSWLAK</sequence>
<feature type="transmembrane region" description="Helical" evidence="1">
    <location>
        <begin position="90"/>
        <end position="113"/>
    </location>
</feature>
<dbReference type="InterPro" id="IPR005642">
    <property type="entry name" value="LysO"/>
</dbReference>
<protein>
    <submittedName>
        <fullName evidence="2">Uncharacterized membrane protein YbjE (DUF340 family)</fullName>
    </submittedName>
</protein>
<name>A0ABT2EJK0_9BACT</name>
<keyword evidence="3" id="KW-1185">Reference proteome</keyword>
<feature type="transmembrane region" description="Helical" evidence="1">
    <location>
        <begin position="63"/>
        <end position="84"/>
    </location>
</feature>
<keyword evidence="1" id="KW-1133">Transmembrane helix</keyword>
<gene>
    <name evidence="2" type="ORF">M2350_000520</name>
</gene>
<dbReference type="RefSeq" id="WP_259093562.1">
    <property type="nucleotide sequence ID" value="NZ_CP130454.1"/>
</dbReference>
<feature type="transmembrane region" description="Helical" evidence="1">
    <location>
        <begin position="32"/>
        <end position="51"/>
    </location>
</feature>
<evidence type="ECO:0000313" key="2">
    <source>
        <dbReference type="EMBL" id="MCS3918123.1"/>
    </source>
</evidence>
<evidence type="ECO:0000313" key="3">
    <source>
        <dbReference type="Proteomes" id="UP001204798"/>
    </source>
</evidence>